<reference evidence="14" key="1">
    <citation type="submission" date="2025-08" db="UniProtKB">
        <authorList>
            <consortium name="RefSeq"/>
        </authorList>
    </citation>
    <scope>IDENTIFICATION</scope>
</reference>
<evidence type="ECO:0000256" key="10">
    <source>
        <dbReference type="SAM" id="Phobius"/>
    </source>
</evidence>
<dbReference type="CTD" id="561494"/>
<dbReference type="OrthoDB" id="5915222at2759"/>
<dbReference type="Pfam" id="PF16556">
    <property type="entry name" value="IL17R_fnIII_D1"/>
    <property type="match status" value="1"/>
</dbReference>
<keyword evidence="7 14" id="KW-0675">Receptor</keyword>
<evidence type="ECO:0000256" key="7">
    <source>
        <dbReference type="ARBA" id="ARBA00023170"/>
    </source>
</evidence>
<dbReference type="AlphaFoldDB" id="A0A6J2V0D9"/>
<keyword evidence="3 10" id="KW-0812">Transmembrane</keyword>
<dbReference type="InterPro" id="IPR013568">
    <property type="entry name" value="SEFIR_dom"/>
</dbReference>
<dbReference type="GeneID" id="115807688"/>
<keyword evidence="5 10" id="KW-1133">Transmembrane helix</keyword>
<keyword evidence="2" id="KW-1003">Cell membrane</keyword>
<feature type="domain" description="SEFIR" evidence="12">
    <location>
        <begin position="350"/>
        <end position="506"/>
    </location>
</feature>
<dbReference type="FunCoup" id="A0A6J2V0D9">
    <property type="interactions" value="1384"/>
</dbReference>
<evidence type="ECO:0000259" key="12">
    <source>
        <dbReference type="PROSITE" id="PS51534"/>
    </source>
</evidence>
<gene>
    <name evidence="14" type="primary">il17ra1a</name>
</gene>
<evidence type="ECO:0000313" key="13">
    <source>
        <dbReference type="Proteomes" id="UP000504632"/>
    </source>
</evidence>
<feature type="region of interest" description="Disordered" evidence="9">
    <location>
        <begin position="741"/>
        <end position="794"/>
    </location>
</feature>
<keyword evidence="6 10" id="KW-0472">Membrane</keyword>
<evidence type="ECO:0000256" key="3">
    <source>
        <dbReference type="ARBA" id="ARBA00022692"/>
    </source>
</evidence>
<dbReference type="Pfam" id="PF08357">
    <property type="entry name" value="SEFIR"/>
    <property type="match status" value="1"/>
</dbReference>
<evidence type="ECO:0000256" key="8">
    <source>
        <dbReference type="ARBA" id="ARBA00023180"/>
    </source>
</evidence>
<organism evidence="13 14">
    <name type="scientific">Chanos chanos</name>
    <name type="common">Milkfish</name>
    <name type="synonym">Mugil chanos</name>
    <dbReference type="NCBI Taxonomy" id="29144"/>
    <lineage>
        <taxon>Eukaryota</taxon>
        <taxon>Metazoa</taxon>
        <taxon>Chordata</taxon>
        <taxon>Craniata</taxon>
        <taxon>Vertebrata</taxon>
        <taxon>Euteleostomi</taxon>
        <taxon>Actinopterygii</taxon>
        <taxon>Neopterygii</taxon>
        <taxon>Teleostei</taxon>
        <taxon>Ostariophysi</taxon>
        <taxon>Gonorynchiformes</taxon>
        <taxon>Chanidae</taxon>
        <taxon>Chanos</taxon>
    </lineage>
</organism>
<dbReference type="PANTHER" id="PTHR15583">
    <property type="entry name" value="INTERLEUKIN-17 RECEPTOR"/>
    <property type="match status" value="1"/>
</dbReference>
<dbReference type="InterPro" id="IPR039465">
    <property type="entry name" value="IL-17_rcpt-like"/>
</dbReference>
<evidence type="ECO:0000256" key="6">
    <source>
        <dbReference type="ARBA" id="ARBA00023136"/>
    </source>
</evidence>
<evidence type="ECO:0000256" key="4">
    <source>
        <dbReference type="ARBA" id="ARBA00022729"/>
    </source>
</evidence>
<dbReference type="InterPro" id="IPR038683">
    <property type="entry name" value="IL17RA/B_FnIII-like_1_sf"/>
</dbReference>
<feature type="signal peptide" evidence="11">
    <location>
        <begin position="1"/>
        <end position="19"/>
    </location>
</feature>
<evidence type="ECO:0000256" key="1">
    <source>
        <dbReference type="ARBA" id="ARBA00004251"/>
    </source>
</evidence>
<evidence type="ECO:0000313" key="14">
    <source>
        <dbReference type="RefSeq" id="XP_030624696.1"/>
    </source>
</evidence>
<dbReference type="PROSITE" id="PS51534">
    <property type="entry name" value="SEFIR"/>
    <property type="match status" value="1"/>
</dbReference>
<accession>A0A6J2V0D9</accession>
<evidence type="ECO:0000256" key="9">
    <source>
        <dbReference type="SAM" id="MobiDB-lite"/>
    </source>
</evidence>
<dbReference type="Gene3D" id="3.40.50.11530">
    <property type="match status" value="1"/>
</dbReference>
<dbReference type="Proteomes" id="UP000504632">
    <property type="component" value="Chromosome 1"/>
</dbReference>
<proteinExistence type="predicted"/>
<evidence type="ECO:0000256" key="2">
    <source>
        <dbReference type="ARBA" id="ARBA00022475"/>
    </source>
</evidence>
<comment type="subcellular location">
    <subcellularLocation>
        <location evidence="1">Cell membrane</location>
        <topology evidence="1">Single-pass type I membrane protein</topology>
    </subcellularLocation>
</comment>
<dbReference type="GO" id="GO:0005886">
    <property type="term" value="C:plasma membrane"/>
    <property type="evidence" value="ECO:0007669"/>
    <property type="project" value="UniProtKB-SubCell"/>
</dbReference>
<dbReference type="GO" id="GO:0030368">
    <property type="term" value="F:interleukin-17 receptor activity"/>
    <property type="evidence" value="ECO:0007669"/>
    <property type="project" value="InterPro"/>
</dbReference>
<keyword evidence="8" id="KW-0325">Glycoprotein</keyword>
<dbReference type="Gene3D" id="2.60.40.2150">
    <property type="entry name" value="Interleukin-17 receptor A/B, fibronectin-III-like domain 2"/>
    <property type="match status" value="1"/>
</dbReference>
<evidence type="ECO:0000256" key="11">
    <source>
        <dbReference type="SAM" id="SignalP"/>
    </source>
</evidence>
<dbReference type="InParanoid" id="A0A6J2V0D9"/>
<dbReference type="PANTHER" id="PTHR15583:SF13">
    <property type="entry name" value="INTERLEUKIN-17 RECEPTOR A"/>
    <property type="match status" value="1"/>
</dbReference>
<feature type="transmembrane region" description="Helical" evidence="10">
    <location>
        <begin position="302"/>
        <end position="324"/>
    </location>
</feature>
<evidence type="ECO:0000256" key="5">
    <source>
        <dbReference type="ARBA" id="ARBA00022989"/>
    </source>
</evidence>
<feature type="compositionally biased region" description="Polar residues" evidence="9">
    <location>
        <begin position="746"/>
        <end position="756"/>
    </location>
</feature>
<sequence length="834" mass="94196">MSSFLRGAILFIFIFPILSLRILNESSLNCTQQEVTCKVTTSNCLDPQWLEPNDFTPTGPLDLKAEVKLRENEDGDLVPVIVAQWKARDDGSIQTLNSTELEVMMVSTNARLCVRYTFLNKFPRMKKTDNEHWSFTLDQVVVDPEQKYLVAVSNIPKPNIQHSSYNINKTISVPGCKDPEIRKTGYCLKNGGLWDPIITVKKSTGVQNTAVLFMEFSSAEHSERYKVFTKCDSQQKDNTLWKNNSTTLNVTYDLERWPRTCCNFDVQIQPFFKECQNDCVRKKKSFNICEVVGPSTPPKNDWIWVILAGVIGLVFGIAFCLIYSRCRKREGPSKKPEPGQELCKPLPPETRTVLIIYSKDHPLYTEIVLKLCAFLRAKCGTEVVLDLLDTSWLGAIGRLPWLEQQKRRIEESSDKILVLCSRGVQAKWEAMCGKGTITLREDVRSPTGDTLTPALNLMLPDLQQAASFGKYMVAYFEDISSEHDVPSMFHIAVKYKLMKHFEELYFRILDLEKYQQGEVRSIEGIGIDEYFNCPSGRALRDAIETFQAHQLENSDWFEKECMNSEDEVRVESDPLLNQHIYPVLQRLPVYNEALPVLIHEVEVHQEDQGQSVYAQTPQINQGLDRPSVVELNLRVDPRSNEVYSSQPVVEPPPGVLISDVCPAVLESQPCCKADLHLQGPSELGGIVHLPQGGLMTEGFPTEIGEVQPSTSLSRPSPEAIQNLLALQCSLSPFEVTGPQLKEEACSHSSQEQNISQPVEIEETELEESSGKRQSRGSDQGYISKDSFDREEPPRSPMTALVMLQETLFKNSLLSSGFGTEIMGSREHLQFDHPN</sequence>
<dbReference type="InterPro" id="IPR032356">
    <property type="entry name" value="IL17R_A/B_N"/>
</dbReference>
<keyword evidence="4 11" id="KW-0732">Signal</keyword>
<dbReference type="Gene3D" id="2.60.40.2160">
    <property type="entry name" value="Interleukin-17 receptor A/B, fibronectin-III-like domain 1"/>
    <property type="match status" value="1"/>
</dbReference>
<name>A0A6J2V0D9_CHACN</name>
<dbReference type="InterPro" id="IPR043046">
    <property type="entry name" value="IL17RA/B_FnIII-like_2_sf"/>
</dbReference>
<dbReference type="Pfam" id="PF16578">
    <property type="entry name" value="IL17R_fnIII_D2"/>
    <property type="match status" value="1"/>
</dbReference>
<feature type="chain" id="PRO_5026920143" evidence="11">
    <location>
        <begin position="20"/>
        <end position="834"/>
    </location>
</feature>
<dbReference type="FunFam" id="3.40.50.11530:FF:000002">
    <property type="entry name" value="Interleukin 17 receptor A"/>
    <property type="match status" value="1"/>
</dbReference>
<dbReference type="RefSeq" id="XP_030624696.1">
    <property type="nucleotide sequence ID" value="XM_030768836.1"/>
</dbReference>
<protein>
    <submittedName>
        <fullName evidence="14">Interleukin 17 receptor A1a</fullName>
    </submittedName>
</protein>
<keyword evidence="13" id="KW-1185">Reference proteome</keyword>